<organism evidence="2 3">
    <name type="scientific">Granulicella mallensis (strain ATCC BAA-1857 / DSM 23137 / MP5ACTX8)</name>
    <dbReference type="NCBI Taxonomy" id="682795"/>
    <lineage>
        <taxon>Bacteria</taxon>
        <taxon>Pseudomonadati</taxon>
        <taxon>Acidobacteriota</taxon>
        <taxon>Terriglobia</taxon>
        <taxon>Terriglobales</taxon>
        <taxon>Acidobacteriaceae</taxon>
        <taxon>Granulicella</taxon>
    </lineage>
</organism>
<reference evidence="2 3" key="1">
    <citation type="submission" date="2011-11" db="EMBL/GenBank/DDBJ databases">
        <title>Complete sequence of Granulicella mallensis MP5ACTX8.</title>
        <authorList>
            <consortium name="US DOE Joint Genome Institute"/>
            <person name="Lucas S."/>
            <person name="Copeland A."/>
            <person name="Lapidus A."/>
            <person name="Cheng J.-F."/>
            <person name="Goodwin L."/>
            <person name="Pitluck S."/>
            <person name="Peters L."/>
            <person name="Lu M."/>
            <person name="Detter J.C."/>
            <person name="Han C."/>
            <person name="Tapia R."/>
            <person name="Land M."/>
            <person name="Hauser L."/>
            <person name="Kyrpides N."/>
            <person name="Ivanova N."/>
            <person name="Mikhailova N."/>
            <person name="Pagani I."/>
            <person name="Rawat S."/>
            <person name="Mannisto M."/>
            <person name="Haggblom M."/>
            <person name="Woyke T."/>
        </authorList>
    </citation>
    <scope>NUCLEOTIDE SEQUENCE [LARGE SCALE GENOMIC DNA]</scope>
    <source>
        <strain evidence="3">ATCC BAA-1857 / DSM 23137 / MP5ACTX8</strain>
    </source>
</reference>
<dbReference type="AlphaFoldDB" id="G8NPQ9"/>
<dbReference type="HOGENOM" id="CLU_137297_0_0_0"/>
<keyword evidence="1" id="KW-1133">Transmembrane helix</keyword>
<protein>
    <submittedName>
        <fullName evidence="2">Uncharacterized protein</fullName>
    </submittedName>
</protein>
<keyword evidence="1" id="KW-0812">Transmembrane</keyword>
<feature type="transmembrane region" description="Helical" evidence="1">
    <location>
        <begin position="125"/>
        <end position="147"/>
    </location>
</feature>
<gene>
    <name evidence="2" type="ordered locus">AciX8_2843</name>
</gene>
<keyword evidence="3" id="KW-1185">Reference proteome</keyword>
<evidence type="ECO:0000313" key="3">
    <source>
        <dbReference type="Proteomes" id="UP000007113"/>
    </source>
</evidence>
<dbReference type="EMBL" id="CP003130">
    <property type="protein sequence ID" value="AEU37148.1"/>
    <property type="molecule type" value="Genomic_DNA"/>
</dbReference>
<dbReference type="Proteomes" id="UP000007113">
    <property type="component" value="Chromosome"/>
</dbReference>
<feature type="transmembrane region" description="Helical" evidence="1">
    <location>
        <begin position="79"/>
        <end position="101"/>
    </location>
</feature>
<name>G8NPQ9_GRAMM</name>
<evidence type="ECO:0000313" key="2">
    <source>
        <dbReference type="EMBL" id="AEU37148.1"/>
    </source>
</evidence>
<feature type="transmembrane region" description="Helical" evidence="1">
    <location>
        <begin position="25"/>
        <end position="43"/>
    </location>
</feature>
<dbReference type="eggNOG" id="ENOG5033J8U">
    <property type="taxonomic scope" value="Bacteria"/>
</dbReference>
<sequence length="164" mass="18130">MSIKSPKAHPLFLTQKSSLWPPFLGLRRISSSFIMSVIVLRLFSTFTRSWPGVGLLLLRVIAGIALVGNRMWTPHDGHLVEAVIVYLATTIGALFLILGLWTCNTGMLVAAVEVWRIISPGGDRWISILLAAQCLALALLGPGAWSIDAHLFGWKRIYIRSPKR</sequence>
<evidence type="ECO:0000256" key="1">
    <source>
        <dbReference type="SAM" id="Phobius"/>
    </source>
</evidence>
<keyword evidence="1" id="KW-0472">Membrane</keyword>
<accession>G8NPQ9</accession>
<dbReference type="KEGG" id="gma:AciX8_2843"/>
<feature type="transmembrane region" description="Helical" evidence="1">
    <location>
        <begin position="49"/>
        <end position="67"/>
    </location>
</feature>
<proteinExistence type="predicted"/>